<sequence>MGVIYTFVNQLYSNCSFSGVDFRILIEEVDKDGVSPQIYALLVEQGRLEETPHFFQVRLLEKVKHNRYSSVFIKCETDRILTECDKQQYEVIPLKGIYFAEDYYGDYSHRTTSDIDILIRKERLDDVIQLVKDLGFVEEETHISGHFHRSFSKPLPHSAIPLTVELHWELMRPDTSSVDTDFLWSRSVPFKSYDNIKKLSPTHTFYFMCLHAWRHNLDSIKHDLDVIQTMKHMPRNLAAVLQLAKRHQTYKRLTRTLAILYERYPILRERYPSPQVKALWFHKIEKFNWSKAMIFFDYQVLSYDSLKHRITETGRLFFSPESRKYGQLKLKKIKSRLIYLYIRQKQQVRNMIKAIKL</sequence>
<dbReference type="Pfam" id="PF14907">
    <property type="entry name" value="NTP_transf_5"/>
    <property type="match status" value="1"/>
</dbReference>
<evidence type="ECO:0000313" key="1">
    <source>
        <dbReference type="EMBL" id="MYL69928.1"/>
    </source>
</evidence>
<dbReference type="Proteomes" id="UP000450457">
    <property type="component" value="Unassembled WGS sequence"/>
</dbReference>
<proteinExistence type="predicted"/>
<comment type="caution">
    <text evidence="1">The sequence shown here is derived from an EMBL/GenBank/DDBJ whole genome shotgun (WGS) entry which is preliminary data.</text>
</comment>
<accession>A0A845F7X6</accession>
<evidence type="ECO:0008006" key="3">
    <source>
        <dbReference type="Google" id="ProtNLM"/>
    </source>
</evidence>
<evidence type="ECO:0000313" key="2">
    <source>
        <dbReference type="Proteomes" id="UP000450457"/>
    </source>
</evidence>
<organism evidence="1 2">
    <name type="scientific">Halobacillus litoralis</name>
    <dbReference type="NCBI Taxonomy" id="45668"/>
    <lineage>
        <taxon>Bacteria</taxon>
        <taxon>Bacillati</taxon>
        <taxon>Bacillota</taxon>
        <taxon>Bacilli</taxon>
        <taxon>Bacillales</taxon>
        <taxon>Bacillaceae</taxon>
        <taxon>Halobacillus</taxon>
    </lineage>
</organism>
<name>A0A845F7X6_9BACI</name>
<protein>
    <recommendedName>
        <fullName evidence="3">Nucleotidyltransferase family protein</fullName>
    </recommendedName>
</protein>
<dbReference type="InterPro" id="IPR039498">
    <property type="entry name" value="NTP_transf_5"/>
</dbReference>
<dbReference type="EMBL" id="WMFA01000001">
    <property type="protein sequence ID" value="MYL69928.1"/>
    <property type="molecule type" value="Genomic_DNA"/>
</dbReference>
<gene>
    <name evidence="1" type="ORF">GLW00_03655</name>
</gene>
<reference evidence="1 2" key="1">
    <citation type="submission" date="2019-11" db="EMBL/GenBank/DDBJ databases">
        <title>Genome sequences of 17 halophilic strains isolated from different environments.</title>
        <authorList>
            <person name="Furrow R.E."/>
        </authorList>
    </citation>
    <scope>NUCLEOTIDE SEQUENCE [LARGE SCALE GENOMIC DNA]</scope>
    <source>
        <strain evidence="1 2">SL-4</strain>
    </source>
</reference>
<dbReference type="AlphaFoldDB" id="A0A845F7X6"/>